<dbReference type="Proteomes" id="UP000249819">
    <property type="component" value="Unassembled WGS sequence"/>
</dbReference>
<organism evidence="1 2">
    <name type="scientific">Chitinophaga dinghuensis</name>
    <dbReference type="NCBI Taxonomy" id="1539050"/>
    <lineage>
        <taxon>Bacteria</taxon>
        <taxon>Pseudomonadati</taxon>
        <taxon>Bacteroidota</taxon>
        <taxon>Chitinophagia</taxon>
        <taxon>Chitinophagales</taxon>
        <taxon>Chitinophagaceae</taxon>
        <taxon>Chitinophaga</taxon>
    </lineage>
</organism>
<dbReference type="EMBL" id="QLMA01000002">
    <property type="protein sequence ID" value="RAJ85860.1"/>
    <property type="molecule type" value="Genomic_DNA"/>
</dbReference>
<name>A0A327W765_9BACT</name>
<accession>A0A327W765</accession>
<protein>
    <submittedName>
        <fullName evidence="1">Uncharacterized protein</fullName>
    </submittedName>
</protein>
<gene>
    <name evidence="1" type="ORF">CLV59_102566</name>
</gene>
<dbReference type="RefSeq" id="WP_111591489.1">
    <property type="nucleotide sequence ID" value="NZ_QLMA01000002.1"/>
</dbReference>
<reference evidence="1 2" key="1">
    <citation type="submission" date="2018-06" db="EMBL/GenBank/DDBJ databases">
        <title>Genomic Encyclopedia of Archaeal and Bacterial Type Strains, Phase II (KMG-II): from individual species to whole genera.</title>
        <authorList>
            <person name="Goeker M."/>
        </authorList>
    </citation>
    <scope>NUCLEOTIDE SEQUENCE [LARGE SCALE GENOMIC DNA]</scope>
    <source>
        <strain evidence="1 2">DSM 29821</strain>
    </source>
</reference>
<keyword evidence="2" id="KW-1185">Reference proteome</keyword>
<sequence length="93" mass="10908">MTTINILVRATKILFRLNLALLDSGEFRLGTWISEEREIKGSKAEKSVFIPKIFPKIPQNLPQELPPLLSLATYYTQLLPHYLLTRKLQWQWK</sequence>
<evidence type="ECO:0000313" key="1">
    <source>
        <dbReference type="EMBL" id="RAJ85860.1"/>
    </source>
</evidence>
<proteinExistence type="predicted"/>
<dbReference type="AlphaFoldDB" id="A0A327W765"/>
<evidence type="ECO:0000313" key="2">
    <source>
        <dbReference type="Proteomes" id="UP000249819"/>
    </source>
</evidence>
<comment type="caution">
    <text evidence="1">The sequence shown here is derived from an EMBL/GenBank/DDBJ whole genome shotgun (WGS) entry which is preliminary data.</text>
</comment>